<dbReference type="Proteomes" id="UP001326715">
    <property type="component" value="Chromosome"/>
</dbReference>
<dbReference type="OrthoDB" id="594666at2"/>
<evidence type="ECO:0000313" key="4">
    <source>
        <dbReference type="Proteomes" id="UP001326715"/>
    </source>
</evidence>
<accession>A0A1K1RTA0</accession>
<dbReference type="RefSeq" id="WP_072363217.1">
    <property type="nucleotide sequence ID" value="NZ_CP139972.1"/>
</dbReference>
<keyword evidence="4" id="KW-1185">Reference proteome</keyword>
<organism evidence="1 3">
    <name type="scientific">Chitinophaga sancti</name>
    <dbReference type="NCBI Taxonomy" id="1004"/>
    <lineage>
        <taxon>Bacteria</taxon>
        <taxon>Pseudomonadati</taxon>
        <taxon>Bacteroidota</taxon>
        <taxon>Chitinophagia</taxon>
        <taxon>Chitinophagales</taxon>
        <taxon>Chitinophagaceae</taxon>
        <taxon>Chitinophaga</taxon>
    </lineage>
</organism>
<dbReference type="EMBL" id="FPIZ01000014">
    <property type="protein sequence ID" value="SFW75305.1"/>
    <property type="molecule type" value="Genomic_DNA"/>
</dbReference>
<evidence type="ECO:0000313" key="2">
    <source>
        <dbReference type="EMBL" id="WQG92017.1"/>
    </source>
</evidence>
<dbReference type="STRING" id="1004.SAMN05661012_04223"/>
<reference evidence="1 3" key="1">
    <citation type="submission" date="2016-11" db="EMBL/GenBank/DDBJ databases">
        <authorList>
            <person name="Jaros S."/>
            <person name="Januszkiewicz K."/>
            <person name="Wedrychowicz H."/>
        </authorList>
    </citation>
    <scope>NUCLEOTIDE SEQUENCE [LARGE SCALE GENOMIC DNA]</scope>
    <source>
        <strain evidence="1 3">DSM 784</strain>
    </source>
</reference>
<evidence type="ECO:0000313" key="1">
    <source>
        <dbReference type="EMBL" id="SFW75305.1"/>
    </source>
</evidence>
<reference evidence="2 4" key="2">
    <citation type="submission" date="2023-11" db="EMBL/GenBank/DDBJ databases">
        <title>MicrobeMod: A computational toolkit for identifying prokaryotic methylation and restriction-modification with nanopore sequencing.</title>
        <authorList>
            <person name="Crits-Christoph A."/>
            <person name="Kang S.C."/>
            <person name="Lee H."/>
            <person name="Ostrov N."/>
        </authorList>
    </citation>
    <scope>NUCLEOTIDE SEQUENCE [LARGE SCALE GENOMIC DNA]</scope>
    <source>
        <strain evidence="2 4">ATCC 23090</strain>
    </source>
</reference>
<sequence>MTANKIIQHIFQLPDIKQVDEHSIDRIISQYPYFTAARLLLARKQYCEQKNLLAPAVKKAQQFSNNMHYFYRFITTDEVVVEPVVAAPHESGAETAEADAYEAQDYGDTITEEPAYGAEVTEGAAYESALAETPADVYEAPFVEESEEITTFTSDDELHIGTDNVTVTPEEPEPEVIKEQIKEEEQEMVPEPIIVASDLPATITGEEVEKPFKIFPLEMPALEDSSTLTFQPLYTDDYFAYKRLKDPEKADELSEKGRAEMKSFTSWLKDMKTSFADKASKDWYRQQINQSYQDADPEVSEAVEKMAMSSITLNNDMVTETLAEVWAKQRQYNTAILIYQKLSLLNPGKSAYFAQKIKELQILTDKN</sequence>
<dbReference type="EMBL" id="CP140154">
    <property type="protein sequence ID" value="WQG92017.1"/>
    <property type="molecule type" value="Genomic_DNA"/>
</dbReference>
<proteinExistence type="predicted"/>
<evidence type="ECO:0000313" key="3">
    <source>
        <dbReference type="Proteomes" id="UP000183788"/>
    </source>
</evidence>
<name>A0A1K1RTA0_9BACT</name>
<protein>
    <submittedName>
        <fullName evidence="1">Uncharacterized protein</fullName>
    </submittedName>
</protein>
<dbReference type="AlphaFoldDB" id="A0A1K1RTA0"/>
<gene>
    <name evidence="1" type="ORF">SAMN05661012_04223</name>
    <name evidence="2" type="ORF">SR876_10920</name>
</gene>
<dbReference type="Proteomes" id="UP000183788">
    <property type="component" value="Unassembled WGS sequence"/>
</dbReference>